<dbReference type="InterPro" id="IPR042096">
    <property type="entry name" value="Dihydro-acid_dehy_C"/>
</dbReference>
<evidence type="ECO:0000256" key="8">
    <source>
        <dbReference type="ARBA" id="ARBA00023277"/>
    </source>
</evidence>
<dbReference type="InterPro" id="IPR056740">
    <property type="entry name" value="ILV_EDD_C"/>
</dbReference>
<comment type="caution">
    <text evidence="13">The sequence shown here is derived from an EMBL/GenBank/DDBJ whole genome shotgun (WGS) entry which is preliminary data.</text>
</comment>
<accession>A0ABX1QET1</accession>
<feature type="binding site" evidence="9">
    <location>
        <position position="157"/>
    </location>
    <ligand>
        <name>[4Fe-4S] cluster</name>
        <dbReference type="ChEBI" id="CHEBI:49883"/>
    </ligand>
</feature>
<dbReference type="PROSITE" id="PS00886">
    <property type="entry name" value="ILVD_EDD_1"/>
    <property type="match status" value="1"/>
</dbReference>
<keyword evidence="2 9" id="KW-0004">4Fe-4S</keyword>
<keyword evidence="3 9" id="KW-0479">Metal-binding</keyword>
<evidence type="ECO:0000256" key="4">
    <source>
        <dbReference type="ARBA" id="ARBA00023004"/>
    </source>
</evidence>
<evidence type="ECO:0000259" key="12">
    <source>
        <dbReference type="Pfam" id="PF24877"/>
    </source>
</evidence>
<dbReference type="InterPro" id="IPR037237">
    <property type="entry name" value="IlvD/EDD_N"/>
</dbReference>
<dbReference type="RefSeq" id="WP_169262034.1">
    <property type="nucleotide sequence ID" value="NZ_WTVQ01000043.1"/>
</dbReference>
<protein>
    <recommendedName>
        <fullName evidence="9 10">Phosphogluconate dehydratase</fullName>
        <ecNumber evidence="9 10">4.2.1.12</ecNumber>
    </recommendedName>
</protein>
<organism evidence="13 14">
    <name type="scientific">Aromatoleum diolicum</name>
    <dbReference type="NCBI Taxonomy" id="75796"/>
    <lineage>
        <taxon>Bacteria</taxon>
        <taxon>Pseudomonadati</taxon>
        <taxon>Pseudomonadota</taxon>
        <taxon>Betaproteobacteria</taxon>
        <taxon>Rhodocyclales</taxon>
        <taxon>Rhodocyclaceae</taxon>
        <taxon>Aromatoleum</taxon>
    </lineage>
</organism>
<evidence type="ECO:0000256" key="5">
    <source>
        <dbReference type="ARBA" id="ARBA00023014"/>
    </source>
</evidence>
<keyword evidence="8 9" id="KW-0119">Carbohydrate metabolism</keyword>
<name>A0ABX1QET1_9RHOO</name>
<evidence type="ECO:0000259" key="11">
    <source>
        <dbReference type="Pfam" id="PF00920"/>
    </source>
</evidence>
<dbReference type="InterPro" id="IPR000581">
    <property type="entry name" value="ILV_EDD_N"/>
</dbReference>
<evidence type="ECO:0000256" key="1">
    <source>
        <dbReference type="ARBA" id="ARBA00006486"/>
    </source>
</evidence>
<sequence length="615" mass="64427">MTANAVLARVTDRIRARSAASRAAYLARMEAAARAAGTARTHVSCANQAHAYAAFAPNEKLVLRQARLPNLGIVSAYNDMLSAHQPFERMPALIKEAARSAGAVAQFAGGVPAMCDGVTQGEAGMELSLFSRDVIAMSTAVALSHNVFDGTLCLGVCDKIVPGLLIGALQFGHLPTIFVPAGPMTSGLANDDKARVRQQFAQGLATREELLEAEMAAYHGPGTCTFYGTANSNQMLMEVMGLHLPGAAFVNPGTPLRDALTRAAAQRLAAITRLGNEYIPISRVVDERTIANAIVGLLATGGSTNHTIHLVAIAAAAGIHIDWNDFAELSAAVPLLTRIYPNGSADVNHFHAAGGMGFLIRELIGAGLLHDDVTTVMGEGLARYAEEPWLDGERAAWRPAASASFDATVLRPAADPFSADGGLKLLKGKLGRAVIKVSAVKPEHRIVEAPAIVFDHQDALLAAFGRGELTRDFVAVVRFQGPRANGMPELHKLTPALTVLQNQGYRVALVTDGRMSGASGKVPAAIHVTPECLAGGPLARVRDGDMIRLDADAGVLDVLVDAGEWAAREPATADMEANQHGVGRELFLNARANAAGAEQGASTFGSTLPGPLQTA</sequence>
<comment type="similarity">
    <text evidence="1 9">Belongs to the IlvD/Edd family.</text>
</comment>
<evidence type="ECO:0000256" key="10">
    <source>
        <dbReference type="NCBIfam" id="TIGR01196"/>
    </source>
</evidence>
<feature type="domain" description="Dihydroxy-acid/6-phosphogluconate dehydratase C-terminal" evidence="12">
    <location>
        <begin position="409"/>
        <end position="601"/>
    </location>
</feature>
<evidence type="ECO:0000256" key="2">
    <source>
        <dbReference type="ARBA" id="ARBA00022485"/>
    </source>
</evidence>
<dbReference type="GO" id="GO:0004456">
    <property type="term" value="F:phosphogluconate dehydratase activity"/>
    <property type="evidence" value="ECO:0007669"/>
    <property type="project" value="UniProtKB-EC"/>
</dbReference>
<dbReference type="PANTHER" id="PTHR43661">
    <property type="entry name" value="D-XYLONATE DEHYDRATASE"/>
    <property type="match status" value="1"/>
</dbReference>
<dbReference type="SUPFAM" id="SSF143975">
    <property type="entry name" value="IlvD/EDD N-terminal domain-like"/>
    <property type="match status" value="1"/>
</dbReference>
<dbReference type="HAMAP" id="MF_02094">
    <property type="entry name" value="Edd"/>
    <property type="match status" value="1"/>
</dbReference>
<keyword evidence="14" id="KW-1185">Reference proteome</keyword>
<comment type="cofactor">
    <cofactor evidence="9">
        <name>[4Fe-4S] cluster</name>
        <dbReference type="ChEBI" id="CHEBI:49883"/>
    </cofactor>
    <text evidence="9">Binds 1 [4Fe-4S] cluster.</text>
</comment>
<dbReference type="PANTHER" id="PTHR43661:SF1">
    <property type="entry name" value="PHOSPHOGLUCONATE DEHYDRATASE"/>
    <property type="match status" value="1"/>
</dbReference>
<dbReference type="Pfam" id="PF24877">
    <property type="entry name" value="ILV_EDD_C"/>
    <property type="match status" value="1"/>
</dbReference>
<evidence type="ECO:0000313" key="13">
    <source>
        <dbReference type="EMBL" id="NMG76899.1"/>
    </source>
</evidence>
<proteinExistence type="inferred from homology"/>
<feature type="domain" description="Dihydroxy-acid/6-phosphogluconate dehydratase N-terminal" evidence="11">
    <location>
        <begin position="69"/>
        <end position="382"/>
    </location>
</feature>
<dbReference type="EMBL" id="WTVQ01000043">
    <property type="protein sequence ID" value="NMG76899.1"/>
    <property type="molecule type" value="Genomic_DNA"/>
</dbReference>
<dbReference type="Gene3D" id="3.50.30.80">
    <property type="entry name" value="IlvD/EDD C-terminal domain-like"/>
    <property type="match status" value="1"/>
</dbReference>
<evidence type="ECO:0000313" key="14">
    <source>
        <dbReference type="Proteomes" id="UP000648984"/>
    </source>
</evidence>
<dbReference type="SUPFAM" id="SSF52016">
    <property type="entry name" value="LeuD/IlvD-like"/>
    <property type="match status" value="1"/>
</dbReference>
<gene>
    <name evidence="9" type="primary">edd</name>
    <name evidence="13" type="ORF">GPA25_19275</name>
</gene>
<comment type="pathway">
    <text evidence="9">Carbohydrate metabolism; Entner-Doudoroff pathway.</text>
</comment>
<dbReference type="InterPro" id="IPR004786">
    <property type="entry name" value="6-phosphgluc_deHydtase"/>
</dbReference>
<comment type="function">
    <text evidence="9">Catalyzes the dehydration of 6-phospho-D-gluconate to 2-dehydro-3-deoxy-6-phospho-D-gluconate.</text>
</comment>
<comment type="catalytic activity">
    <reaction evidence="9">
        <text>6-phospho-D-gluconate = 2-dehydro-3-deoxy-6-phospho-D-gluconate + H2O</text>
        <dbReference type="Rhea" id="RHEA:17277"/>
        <dbReference type="ChEBI" id="CHEBI:15377"/>
        <dbReference type="ChEBI" id="CHEBI:57569"/>
        <dbReference type="ChEBI" id="CHEBI:58759"/>
        <dbReference type="EC" id="4.2.1.12"/>
    </reaction>
</comment>
<evidence type="ECO:0000256" key="3">
    <source>
        <dbReference type="ARBA" id="ARBA00022723"/>
    </source>
</evidence>
<dbReference type="Proteomes" id="UP000648984">
    <property type="component" value="Unassembled WGS sequence"/>
</dbReference>
<evidence type="ECO:0000256" key="7">
    <source>
        <dbReference type="ARBA" id="ARBA00023239"/>
    </source>
</evidence>
<evidence type="ECO:0000256" key="9">
    <source>
        <dbReference type="HAMAP-Rule" id="MF_02094"/>
    </source>
</evidence>
<dbReference type="Pfam" id="PF00920">
    <property type="entry name" value="ILVD_EDD_N"/>
    <property type="match status" value="1"/>
</dbReference>
<keyword evidence="6 9" id="KW-0311">Gluconate utilization</keyword>
<evidence type="ECO:0000256" key="6">
    <source>
        <dbReference type="ARBA" id="ARBA00023064"/>
    </source>
</evidence>
<feature type="binding site" evidence="9">
    <location>
        <position position="224"/>
    </location>
    <ligand>
        <name>[4Fe-4S] cluster</name>
        <dbReference type="ChEBI" id="CHEBI:49883"/>
    </ligand>
</feature>
<keyword evidence="5 9" id="KW-0411">Iron-sulfur</keyword>
<dbReference type="PROSITE" id="PS00887">
    <property type="entry name" value="ILVD_EDD_2"/>
    <property type="match status" value="1"/>
</dbReference>
<reference evidence="13 14" key="1">
    <citation type="submission" date="2019-12" db="EMBL/GenBank/DDBJ databases">
        <title>Comparative genomics gives insights into the taxonomy of the Azoarcus-Aromatoleum group and reveals separate origins of nif in the plant-associated Azoarcus and non-plant-associated Aromatoleum sub-groups.</title>
        <authorList>
            <person name="Lafos M."/>
            <person name="Maluk M."/>
            <person name="Batista M."/>
            <person name="Junghare M."/>
            <person name="Carmona M."/>
            <person name="Faoro H."/>
            <person name="Cruz L.M."/>
            <person name="Battistoni F."/>
            <person name="De Souza E."/>
            <person name="Pedrosa F."/>
            <person name="Chen W.-M."/>
            <person name="Poole P.S."/>
            <person name="Dixon R.A."/>
            <person name="James E.K."/>
        </authorList>
    </citation>
    <scope>NUCLEOTIDE SEQUENCE [LARGE SCALE GENOMIC DNA]</scope>
    <source>
        <strain evidence="13 14">22Lin</strain>
    </source>
</reference>
<keyword evidence="4 9" id="KW-0408">Iron</keyword>
<dbReference type="InterPro" id="IPR020558">
    <property type="entry name" value="DiOHA_6PGluconate_deHydtase_CS"/>
</dbReference>
<dbReference type="NCBIfam" id="TIGR01196">
    <property type="entry name" value="edd"/>
    <property type="match status" value="1"/>
</dbReference>
<keyword evidence="7 9" id="KW-0456">Lyase</keyword>
<dbReference type="EC" id="4.2.1.12" evidence="9 10"/>